<evidence type="ECO:0000313" key="6">
    <source>
        <dbReference type="Proteomes" id="UP000502756"/>
    </source>
</evidence>
<dbReference type="InterPro" id="IPR011042">
    <property type="entry name" value="6-blade_b-propeller_TolB-like"/>
</dbReference>
<keyword evidence="6" id="KW-1185">Reference proteome</keyword>
<reference evidence="5 6" key="1">
    <citation type="submission" date="2020-05" db="EMBL/GenBank/DDBJ databases">
        <title>Genome sequencing of Spirosoma sp. TS118.</title>
        <authorList>
            <person name="Lee J.-H."/>
            <person name="Jeong S."/>
            <person name="Zhao L."/>
            <person name="Jung J.-H."/>
            <person name="Kim M.-K."/>
            <person name="Lim S."/>
        </authorList>
    </citation>
    <scope>NUCLEOTIDE SEQUENCE [LARGE SCALE GENOMIC DNA]</scope>
    <source>
        <strain evidence="5 6">TS118</strain>
    </source>
</reference>
<dbReference type="InterPro" id="IPR005511">
    <property type="entry name" value="SMP-30"/>
</dbReference>
<dbReference type="Proteomes" id="UP000502756">
    <property type="component" value="Chromosome"/>
</dbReference>
<dbReference type="GO" id="GO:0046872">
    <property type="term" value="F:metal ion binding"/>
    <property type="evidence" value="ECO:0007669"/>
    <property type="project" value="UniProtKB-KW"/>
</dbReference>
<dbReference type="Gene3D" id="2.120.10.30">
    <property type="entry name" value="TolB, C-terminal domain"/>
    <property type="match status" value="1"/>
</dbReference>
<keyword evidence="3" id="KW-0732">Signal</keyword>
<dbReference type="AlphaFoldDB" id="A0A6M5Y9R6"/>
<feature type="signal peptide" evidence="3">
    <location>
        <begin position="1"/>
        <end position="24"/>
    </location>
</feature>
<accession>A0A6M5Y9R6</accession>
<dbReference type="RefSeq" id="WP_171739855.1">
    <property type="nucleotide sequence ID" value="NZ_CP053435.1"/>
</dbReference>
<evidence type="ECO:0000256" key="2">
    <source>
        <dbReference type="PIRSR" id="PIRSR605511-2"/>
    </source>
</evidence>
<dbReference type="KEGG" id="stae:HNV11_11805"/>
<organism evidence="5 6">
    <name type="scientific">Spirosoma taeanense</name>
    <dbReference type="NCBI Taxonomy" id="2735870"/>
    <lineage>
        <taxon>Bacteria</taxon>
        <taxon>Pseudomonadati</taxon>
        <taxon>Bacteroidota</taxon>
        <taxon>Cytophagia</taxon>
        <taxon>Cytophagales</taxon>
        <taxon>Cytophagaceae</taxon>
        <taxon>Spirosoma</taxon>
    </lineage>
</organism>
<evidence type="ECO:0000256" key="1">
    <source>
        <dbReference type="PIRSR" id="PIRSR605511-1"/>
    </source>
</evidence>
<proteinExistence type="predicted"/>
<comment type="cofactor">
    <cofactor evidence="2">
        <name>Zn(2+)</name>
        <dbReference type="ChEBI" id="CHEBI:29105"/>
    </cofactor>
    <text evidence="2">Binds 1 divalent metal cation per subunit.</text>
</comment>
<dbReference type="EMBL" id="CP053435">
    <property type="protein sequence ID" value="QJW90010.1"/>
    <property type="molecule type" value="Genomic_DNA"/>
</dbReference>
<evidence type="ECO:0000256" key="3">
    <source>
        <dbReference type="SAM" id="SignalP"/>
    </source>
</evidence>
<evidence type="ECO:0000259" key="4">
    <source>
        <dbReference type="Pfam" id="PF08450"/>
    </source>
</evidence>
<feature type="binding site" evidence="2">
    <location>
        <position position="226"/>
    </location>
    <ligand>
        <name>a divalent metal cation</name>
        <dbReference type="ChEBI" id="CHEBI:60240"/>
    </ligand>
</feature>
<feature type="domain" description="SMP-30/Gluconolactonase/LRE-like region" evidence="4">
    <location>
        <begin position="49"/>
        <end position="283"/>
    </location>
</feature>
<sequence>MQNPCSVLLFVTLVIAGAIGTAVSQDKPAEILFKSSVFTQANGFTSGVEGPAVDQSGMLYAVNFGRQGTIGQVTQTGQTSVFVELPEGSIGNGIRFNRQGDMFIADYPKHNILIVKSGSRQVRVLAHESRMNQPNDIAIDRKGRLYASDPNWKANTGNIWRIDPSGEVTLLEANMGTTNGIEVSPDNKTLYVNESAQRKVWAYDLSAAGQISHKRLLIEFPDFGMDGMRCDAKGNLYIVRYGKGTVAKVSPTGTLLQEIALIGKKPTNIAFGGKDGRTAYVTLQDQGNIETFRVDEPGQEWVLNTK</sequence>
<feature type="active site" description="Proton donor/acceptor" evidence="1">
    <location>
        <position position="226"/>
    </location>
</feature>
<dbReference type="SUPFAM" id="SSF63829">
    <property type="entry name" value="Calcium-dependent phosphotriesterase"/>
    <property type="match status" value="1"/>
</dbReference>
<dbReference type="PANTHER" id="PTHR47572:SF5">
    <property type="entry name" value="BLR2277 PROTEIN"/>
    <property type="match status" value="1"/>
</dbReference>
<dbReference type="Pfam" id="PF08450">
    <property type="entry name" value="SGL"/>
    <property type="match status" value="1"/>
</dbReference>
<keyword evidence="2" id="KW-0862">Zinc</keyword>
<name>A0A6M5Y9R6_9BACT</name>
<dbReference type="InterPro" id="IPR013658">
    <property type="entry name" value="SGL"/>
</dbReference>
<feature type="chain" id="PRO_5026675352" evidence="3">
    <location>
        <begin position="25"/>
        <end position="306"/>
    </location>
</feature>
<dbReference type="PRINTS" id="PR01790">
    <property type="entry name" value="SMP30FAMILY"/>
</dbReference>
<protein>
    <submittedName>
        <fullName evidence="5">SMP-30/gluconolactonase/LRE family protein</fullName>
    </submittedName>
</protein>
<evidence type="ECO:0000313" key="5">
    <source>
        <dbReference type="EMBL" id="QJW90010.1"/>
    </source>
</evidence>
<dbReference type="InterPro" id="IPR051262">
    <property type="entry name" value="SMP-30/CGR1_Lactonase"/>
</dbReference>
<dbReference type="PANTHER" id="PTHR47572">
    <property type="entry name" value="LIPOPROTEIN-RELATED"/>
    <property type="match status" value="1"/>
</dbReference>
<feature type="binding site" evidence="2">
    <location>
        <position position="135"/>
    </location>
    <ligand>
        <name>substrate</name>
    </ligand>
</feature>
<feature type="binding site" evidence="2">
    <location>
        <position position="179"/>
    </location>
    <ligand>
        <name>a divalent metal cation</name>
        <dbReference type="ChEBI" id="CHEBI:60240"/>
    </ligand>
</feature>
<keyword evidence="2" id="KW-0479">Metal-binding</keyword>
<gene>
    <name evidence="5" type="ORF">HNV11_11805</name>
</gene>